<dbReference type="GO" id="GO:0046872">
    <property type="term" value="F:metal ion binding"/>
    <property type="evidence" value="ECO:0007669"/>
    <property type="project" value="UniProtKB-KW"/>
</dbReference>
<keyword evidence="1" id="KW-0949">S-adenosyl-L-methionine</keyword>
<keyword evidence="3" id="KW-0408">Iron</keyword>
<evidence type="ECO:0000256" key="4">
    <source>
        <dbReference type="ARBA" id="ARBA00023014"/>
    </source>
</evidence>
<dbReference type="CDD" id="cd01335">
    <property type="entry name" value="Radical_SAM"/>
    <property type="match status" value="1"/>
</dbReference>
<accession>A0A147JWS5</accession>
<proteinExistence type="predicted"/>
<dbReference type="Gene3D" id="3.20.20.70">
    <property type="entry name" value="Aldolase class I"/>
    <property type="match status" value="1"/>
</dbReference>
<dbReference type="InterPro" id="IPR007197">
    <property type="entry name" value="rSAM"/>
</dbReference>
<dbReference type="PROSITE" id="PS51918">
    <property type="entry name" value="RADICAL_SAM"/>
    <property type="match status" value="1"/>
</dbReference>
<dbReference type="AlphaFoldDB" id="A0A147JWS5"/>
<dbReference type="InterPro" id="IPR023885">
    <property type="entry name" value="4Fe4S-binding_SPASM_dom"/>
</dbReference>
<dbReference type="GO" id="GO:0003824">
    <property type="term" value="F:catalytic activity"/>
    <property type="evidence" value="ECO:0007669"/>
    <property type="project" value="InterPro"/>
</dbReference>
<keyword evidence="2" id="KW-0479">Metal-binding</keyword>
<evidence type="ECO:0000313" key="6">
    <source>
        <dbReference type="EMBL" id="KUO40968.1"/>
    </source>
</evidence>
<dbReference type="STRING" id="1776334.APZ16_06295"/>
<dbReference type="InterPro" id="IPR013785">
    <property type="entry name" value="Aldolase_TIM"/>
</dbReference>
<dbReference type="PANTHER" id="PTHR11228:SF7">
    <property type="entry name" value="PQQA PEPTIDE CYCLASE"/>
    <property type="match status" value="1"/>
</dbReference>
<evidence type="ECO:0000256" key="3">
    <source>
        <dbReference type="ARBA" id="ARBA00023004"/>
    </source>
</evidence>
<comment type="caution">
    <text evidence="6">The sequence shown here is derived from an EMBL/GenBank/DDBJ whole genome shotgun (WGS) entry which is preliminary data.</text>
</comment>
<dbReference type="InterPro" id="IPR050377">
    <property type="entry name" value="Radical_SAM_PqqE_MftC-like"/>
</dbReference>
<reference evidence="6 7" key="1">
    <citation type="journal article" date="2016" name="Nat. Microbiol.">
        <title>Genomic inference of the metabolism of cosmopolitan subsurface Archaea, Hadesarchaea.</title>
        <authorList>
            <person name="Baker B.J."/>
            <person name="Saw J.H."/>
            <person name="Lind A.E."/>
            <person name="Lazar C.S."/>
            <person name="Hinrichs K.-U."/>
            <person name="Teske A.P."/>
            <person name="Ettema T.J."/>
        </authorList>
    </citation>
    <scope>NUCLEOTIDE SEQUENCE [LARGE SCALE GENOMIC DNA]</scope>
</reference>
<evidence type="ECO:0000313" key="7">
    <source>
        <dbReference type="Proteomes" id="UP000074294"/>
    </source>
</evidence>
<name>A0A147JWS5_HADYE</name>
<dbReference type="PANTHER" id="PTHR11228">
    <property type="entry name" value="RADICAL SAM DOMAIN PROTEIN"/>
    <property type="match status" value="1"/>
</dbReference>
<protein>
    <recommendedName>
        <fullName evidence="5">Radical SAM core domain-containing protein</fullName>
    </recommendedName>
</protein>
<organism evidence="6 7">
    <name type="scientific">Hadarchaeum yellowstonense</name>
    <dbReference type="NCBI Taxonomy" id="1776334"/>
    <lineage>
        <taxon>Archaea</taxon>
        <taxon>Methanobacteriati</taxon>
        <taxon>Candidatus Hadarchaeota</taxon>
        <taxon>Candidatus Hadarchaeia</taxon>
        <taxon>Candidatus Hadarchaeales</taxon>
        <taxon>Candidatus Hadarchaeaceae</taxon>
        <taxon>Candidatus Hadarchaeum</taxon>
    </lineage>
</organism>
<evidence type="ECO:0000259" key="5">
    <source>
        <dbReference type="PROSITE" id="PS51918"/>
    </source>
</evidence>
<sequence>MKRLVLYGFGEPLVNPNFPEMLKIAKEYLPRESTITISTNGSLLTPAVAEKILKQPADYSISFSIDTLDMVKLSRIRAGSEPTTVMKNFQNLAEMKGDNEGNFKLGVEVVVMKDNFMDLPHLVTNLAEKNVDYIIVSHVVPYTEEIFRNSVYVTLSKPSFDIMRPSLKYGWDLISEATQELLGRAYGVSFRRGPAEMIRKFWKKAEEAGYWINLPLLFKSKDKVEIIDQVEKTFLESAKIAYENQMNLMLPSLFPDAKVRGCPYVNKNTMVVRSDGMVVPCLEFMYSHTLYVNSHLKKIYDYPFGDLKKETTESIWNKEAYAKFRGIRRNFAENVPWCGDCPYSSLKCFFTETNQLDCYTNAPACSECLYSVNLAQCNI</sequence>
<feature type="domain" description="Radical SAM core" evidence="5">
    <location>
        <begin position="1"/>
        <end position="184"/>
    </location>
</feature>
<dbReference type="SUPFAM" id="SSF102114">
    <property type="entry name" value="Radical SAM enzymes"/>
    <property type="match status" value="1"/>
</dbReference>
<dbReference type="EMBL" id="LQMQ01000030">
    <property type="protein sequence ID" value="KUO40968.1"/>
    <property type="molecule type" value="Genomic_DNA"/>
</dbReference>
<gene>
    <name evidence="6" type="ORF">APZ16_06295</name>
</gene>
<dbReference type="Pfam" id="PF04055">
    <property type="entry name" value="Radical_SAM"/>
    <property type="match status" value="1"/>
</dbReference>
<dbReference type="CDD" id="cd21121">
    <property type="entry name" value="SPASM_Cmo-like"/>
    <property type="match status" value="1"/>
</dbReference>
<evidence type="ECO:0000256" key="1">
    <source>
        <dbReference type="ARBA" id="ARBA00022691"/>
    </source>
</evidence>
<evidence type="ECO:0000256" key="2">
    <source>
        <dbReference type="ARBA" id="ARBA00022723"/>
    </source>
</evidence>
<dbReference type="InterPro" id="IPR058240">
    <property type="entry name" value="rSAM_sf"/>
</dbReference>
<dbReference type="Proteomes" id="UP000074294">
    <property type="component" value="Unassembled WGS sequence"/>
</dbReference>
<keyword evidence="4" id="KW-0411">Iron-sulfur</keyword>
<dbReference type="Pfam" id="PF13186">
    <property type="entry name" value="SPASM"/>
    <property type="match status" value="1"/>
</dbReference>
<dbReference type="GO" id="GO:0051536">
    <property type="term" value="F:iron-sulfur cluster binding"/>
    <property type="evidence" value="ECO:0007669"/>
    <property type="project" value="UniProtKB-KW"/>
</dbReference>